<gene>
    <name evidence="2" type="ORF">DXD79_17170</name>
</gene>
<proteinExistence type="predicted"/>
<dbReference type="InterPro" id="IPR036291">
    <property type="entry name" value="NAD(P)-bd_dom_sf"/>
</dbReference>
<dbReference type="Pfam" id="PF04321">
    <property type="entry name" value="RmlD_sub_bind"/>
    <property type="match status" value="1"/>
</dbReference>
<evidence type="ECO:0000313" key="2">
    <source>
        <dbReference type="EMBL" id="RGJ02874.1"/>
    </source>
</evidence>
<dbReference type="InterPro" id="IPR029903">
    <property type="entry name" value="RmlD-like-bd"/>
</dbReference>
<dbReference type="AlphaFoldDB" id="A0A374P5U2"/>
<dbReference type="PANTHER" id="PTHR43245">
    <property type="entry name" value="BIFUNCTIONAL POLYMYXIN RESISTANCE PROTEIN ARNA"/>
    <property type="match status" value="1"/>
</dbReference>
<name>A0A374P5U2_9FIRM</name>
<dbReference type="InterPro" id="IPR050177">
    <property type="entry name" value="Lipid_A_modif_metabolic_enz"/>
</dbReference>
<evidence type="ECO:0000259" key="1">
    <source>
        <dbReference type="Pfam" id="PF04321"/>
    </source>
</evidence>
<accession>A0A374P5U2</accession>
<feature type="domain" description="RmlD-like substrate binding" evidence="1">
    <location>
        <begin position="3"/>
        <end position="225"/>
    </location>
</feature>
<comment type="caution">
    <text evidence="2">The sequence shown here is derived from an EMBL/GenBank/DDBJ whole genome shotgun (WGS) entry which is preliminary data.</text>
</comment>
<dbReference type="EMBL" id="QSON01000007">
    <property type="protein sequence ID" value="RGJ02874.1"/>
    <property type="molecule type" value="Genomic_DNA"/>
</dbReference>
<protein>
    <submittedName>
        <fullName evidence="2">NAD-dependent epimerase/dehydratase family protein</fullName>
    </submittedName>
</protein>
<dbReference type="Gene3D" id="3.40.50.720">
    <property type="entry name" value="NAD(P)-binding Rossmann-like Domain"/>
    <property type="match status" value="1"/>
</dbReference>
<evidence type="ECO:0000313" key="3">
    <source>
        <dbReference type="Proteomes" id="UP000263014"/>
    </source>
</evidence>
<dbReference type="Proteomes" id="UP000263014">
    <property type="component" value="Unassembled WGS sequence"/>
</dbReference>
<dbReference type="RefSeq" id="WP_117632518.1">
    <property type="nucleotide sequence ID" value="NZ_QSON01000007.1"/>
</dbReference>
<dbReference type="PANTHER" id="PTHR43245:SF58">
    <property type="entry name" value="BLL5923 PROTEIN"/>
    <property type="match status" value="1"/>
</dbReference>
<dbReference type="SUPFAM" id="SSF51735">
    <property type="entry name" value="NAD(P)-binding Rossmann-fold domains"/>
    <property type="match status" value="1"/>
</dbReference>
<reference evidence="2 3" key="1">
    <citation type="submission" date="2018-08" db="EMBL/GenBank/DDBJ databases">
        <title>A genome reference for cultivated species of the human gut microbiota.</title>
        <authorList>
            <person name="Zou Y."/>
            <person name="Xue W."/>
            <person name="Luo G."/>
        </authorList>
    </citation>
    <scope>NUCLEOTIDE SEQUENCE [LARGE SCALE GENOMIC DNA]</scope>
    <source>
        <strain evidence="2 3">TM09-12</strain>
    </source>
</reference>
<organism evidence="2 3">
    <name type="scientific">Hungatella hathewayi</name>
    <dbReference type="NCBI Taxonomy" id="154046"/>
    <lineage>
        <taxon>Bacteria</taxon>
        <taxon>Bacillati</taxon>
        <taxon>Bacillota</taxon>
        <taxon>Clostridia</taxon>
        <taxon>Lachnospirales</taxon>
        <taxon>Lachnospiraceae</taxon>
        <taxon>Hungatella</taxon>
    </lineage>
</organism>
<sequence length="290" mass="33014">MKRVLITGANSYIGVNIDNWLSKSPTAYSVDTIDMIDGSWREKDFGQYDVIIHVAGIAHADVDNISEERKQLYYRVNTDLAIEVAQKAKKEGAGQFILMSSMIIYSGCKEKIITKEDIPIPLNCYGDSKWQADQKVRKLETTEFKVVVLRAPMIYGKNSRGNYPELAKLAARLPVFPVVKNKRSMLHIDNLCEFIRLMVDNEESGVFFPQNREYTVTSDMVRMIAAVRQHKIIMVSGFGWGIKLMMKIPGRIGVLATKAFGDSAYDMQMSEYKEDYRINSLEKSVILTER</sequence>